<keyword evidence="3" id="KW-1185">Reference proteome</keyword>
<organism evidence="2 3">
    <name type="scientific">Lithospermum erythrorhizon</name>
    <name type="common">Purple gromwell</name>
    <name type="synonym">Lithospermum officinale var. erythrorhizon</name>
    <dbReference type="NCBI Taxonomy" id="34254"/>
    <lineage>
        <taxon>Eukaryota</taxon>
        <taxon>Viridiplantae</taxon>
        <taxon>Streptophyta</taxon>
        <taxon>Embryophyta</taxon>
        <taxon>Tracheophyta</taxon>
        <taxon>Spermatophyta</taxon>
        <taxon>Magnoliopsida</taxon>
        <taxon>eudicotyledons</taxon>
        <taxon>Gunneridae</taxon>
        <taxon>Pentapetalae</taxon>
        <taxon>asterids</taxon>
        <taxon>lamiids</taxon>
        <taxon>Boraginales</taxon>
        <taxon>Boraginaceae</taxon>
        <taxon>Boraginoideae</taxon>
        <taxon>Lithospermeae</taxon>
        <taxon>Lithospermum</taxon>
    </lineage>
</organism>
<protein>
    <submittedName>
        <fullName evidence="2">Uncharacterized protein</fullName>
    </submittedName>
</protein>
<gene>
    <name evidence="2" type="ORF">LIER_43976</name>
    <name evidence="1" type="ORF">LIER_44064</name>
</gene>
<evidence type="ECO:0000313" key="3">
    <source>
        <dbReference type="Proteomes" id="UP001454036"/>
    </source>
</evidence>
<evidence type="ECO:0000313" key="2">
    <source>
        <dbReference type="EMBL" id="GAA0174493.1"/>
    </source>
</evidence>
<reference evidence="2 3" key="1">
    <citation type="submission" date="2024-01" db="EMBL/GenBank/DDBJ databases">
        <title>The complete chloroplast genome sequence of Lithospermum erythrorhizon: insights into the phylogenetic relationship among Boraginaceae species and the maternal lineages of purple gromwells.</title>
        <authorList>
            <person name="Okada T."/>
            <person name="Watanabe K."/>
        </authorList>
    </citation>
    <scope>NUCLEOTIDE SEQUENCE [LARGE SCALE GENOMIC DNA]</scope>
</reference>
<evidence type="ECO:0000313" key="1">
    <source>
        <dbReference type="EMBL" id="GAA0143680.1"/>
    </source>
</evidence>
<accession>A0AAV3RH16</accession>
<dbReference type="Proteomes" id="UP001454036">
    <property type="component" value="Unassembled WGS sequence"/>
</dbReference>
<dbReference type="AlphaFoldDB" id="A0AAV3RH16"/>
<dbReference type="EMBL" id="BAABME010042668">
    <property type="protein sequence ID" value="GAA0174493.1"/>
    <property type="molecule type" value="Genomic_DNA"/>
</dbReference>
<name>A0AAV3RH16_LITER</name>
<dbReference type="EMBL" id="BAABME010045899">
    <property type="protein sequence ID" value="GAA0143680.1"/>
    <property type="molecule type" value="Genomic_DNA"/>
</dbReference>
<proteinExistence type="predicted"/>
<comment type="caution">
    <text evidence="2">The sequence shown here is derived from an EMBL/GenBank/DDBJ whole genome shotgun (WGS) entry which is preliminary data.</text>
</comment>
<sequence>MDLISLSSTLDPKDKYASFDVEILELAKRYYSGYFTEQEAEQLLPIELRHFGDEVSNNEELNSLPKYYKVVLMDGGAGR</sequence>